<dbReference type="InterPro" id="IPR005467">
    <property type="entry name" value="His_kinase_dom"/>
</dbReference>
<evidence type="ECO:0000256" key="1">
    <source>
        <dbReference type="ARBA" id="ARBA00000085"/>
    </source>
</evidence>
<feature type="domain" description="PAS" evidence="10">
    <location>
        <begin position="203"/>
        <end position="277"/>
    </location>
</feature>
<dbReference type="PROSITE" id="PS50113">
    <property type="entry name" value="PAC"/>
    <property type="match status" value="1"/>
</dbReference>
<accession>A0A926UR73</accession>
<organism evidence="12 13">
    <name type="scientific">Pseudanabaena cinerea FACHB-1277</name>
    <dbReference type="NCBI Taxonomy" id="2949581"/>
    <lineage>
        <taxon>Bacteria</taxon>
        <taxon>Bacillati</taxon>
        <taxon>Cyanobacteriota</taxon>
        <taxon>Cyanophyceae</taxon>
        <taxon>Pseudanabaenales</taxon>
        <taxon>Pseudanabaenaceae</taxon>
        <taxon>Pseudanabaena</taxon>
        <taxon>Pseudanabaena cinerea</taxon>
    </lineage>
</organism>
<dbReference type="SUPFAM" id="SSF55785">
    <property type="entry name" value="PYP-like sensor domain (PAS domain)"/>
    <property type="match status" value="1"/>
</dbReference>
<dbReference type="EC" id="2.7.13.3" evidence="2"/>
<evidence type="ECO:0000313" key="13">
    <source>
        <dbReference type="Proteomes" id="UP000631421"/>
    </source>
</evidence>
<dbReference type="Gene3D" id="3.30.565.10">
    <property type="entry name" value="Histidine kinase-like ATPase, C-terminal domain"/>
    <property type="match status" value="1"/>
</dbReference>
<dbReference type="GO" id="GO:0005524">
    <property type="term" value="F:ATP binding"/>
    <property type="evidence" value="ECO:0007669"/>
    <property type="project" value="UniProtKB-KW"/>
</dbReference>
<keyword evidence="8" id="KW-0843">Virulence</keyword>
<dbReference type="Gene3D" id="3.30.450.20">
    <property type="entry name" value="PAS domain"/>
    <property type="match status" value="1"/>
</dbReference>
<keyword evidence="4" id="KW-0808">Transferase</keyword>
<evidence type="ECO:0000256" key="6">
    <source>
        <dbReference type="ARBA" id="ARBA00022777"/>
    </source>
</evidence>
<dbReference type="InterPro" id="IPR029016">
    <property type="entry name" value="GAF-like_dom_sf"/>
</dbReference>
<protein>
    <recommendedName>
        <fullName evidence="2">histidine kinase</fullName>
        <ecNumber evidence="2">2.7.13.3</ecNumber>
    </recommendedName>
</protein>
<evidence type="ECO:0000256" key="8">
    <source>
        <dbReference type="ARBA" id="ARBA00023026"/>
    </source>
</evidence>
<evidence type="ECO:0000313" key="12">
    <source>
        <dbReference type="EMBL" id="MBD2149754.1"/>
    </source>
</evidence>
<reference evidence="12" key="2">
    <citation type="submission" date="2020-08" db="EMBL/GenBank/DDBJ databases">
        <authorList>
            <person name="Chen M."/>
            <person name="Teng W."/>
            <person name="Zhao L."/>
            <person name="Hu C."/>
            <person name="Zhou Y."/>
            <person name="Han B."/>
            <person name="Song L."/>
            <person name="Shu W."/>
        </authorList>
    </citation>
    <scope>NUCLEOTIDE SEQUENCE</scope>
    <source>
        <strain evidence="12">FACHB-1277</strain>
    </source>
</reference>
<gene>
    <name evidence="12" type="ORF">H6F44_06385</name>
</gene>
<evidence type="ECO:0000259" key="11">
    <source>
        <dbReference type="PROSITE" id="PS50113"/>
    </source>
</evidence>
<dbReference type="NCBIfam" id="TIGR00229">
    <property type="entry name" value="sensory_box"/>
    <property type="match status" value="1"/>
</dbReference>
<feature type="domain" description="Histidine kinase" evidence="9">
    <location>
        <begin position="360"/>
        <end position="553"/>
    </location>
</feature>
<evidence type="ECO:0000256" key="4">
    <source>
        <dbReference type="ARBA" id="ARBA00022679"/>
    </source>
</evidence>
<dbReference type="SMART" id="SM00387">
    <property type="entry name" value="HATPase_c"/>
    <property type="match status" value="1"/>
</dbReference>
<evidence type="ECO:0000256" key="3">
    <source>
        <dbReference type="ARBA" id="ARBA00022553"/>
    </source>
</evidence>
<keyword evidence="7" id="KW-0067">ATP-binding</keyword>
<comment type="catalytic activity">
    <reaction evidence="1">
        <text>ATP + protein L-histidine = ADP + protein N-phospho-L-histidine.</text>
        <dbReference type="EC" id="2.7.13.3"/>
    </reaction>
</comment>
<dbReference type="SMART" id="SM00091">
    <property type="entry name" value="PAS"/>
    <property type="match status" value="1"/>
</dbReference>
<dbReference type="InterPro" id="IPR003018">
    <property type="entry name" value="GAF"/>
</dbReference>
<dbReference type="Pfam" id="PF08447">
    <property type="entry name" value="PAS_3"/>
    <property type="match status" value="1"/>
</dbReference>
<dbReference type="PANTHER" id="PTHR41523:SF8">
    <property type="entry name" value="ETHYLENE RESPONSE SENSOR PROTEIN"/>
    <property type="match status" value="1"/>
</dbReference>
<dbReference type="GO" id="GO:0004673">
    <property type="term" value="F:protein histidine kinase activity"/>
    <property type="evidence" value="ECO:0007669"/>
    <property type="project" value="UniProtKB-EC"/>
</dbReference>
<name>A0A926UR73_9CYAN</name>
<dbReference type="Proteomes" id="UP000631421">
    <property type="component" value="Unassembled WGS sequence"/>
</dbReference>
<evidence type="ECO:0000256" key="5">
    <source>
        <dbReference type="ARBA" id="ARBA00022741"/>
    </source>
</evidence>
<evidence type="ECO:0000259" key="10">
    <source>
        <dbReference type="PROSITE" id="PS50112"/>
    </source>
</evidence>
<dbReference type="InterPro" id="IPR035965">
    <property type="entry name" value="PAS-like_dom_sf"/>
</dbReference>
<keyword evidence="13" id="KW-1185">Reference proteome</keyword>
<dbReference type="InterPro" id="IPR003594">
    <property type="entry name" value="HATPase_dom"/>
</dbReference>
<comment type="caution">
    <text evidence="12">The sequence shown here is derived from an EMBL/GenBank/DDBJ whole genome shotgun (WGS) entry which is preliminary data.</text>
</comment>
<dbReference type="AlphaFoldDB" id="A0A926UR73"/>
<dbReference type="InterPro" id="IPR000014">
    <property type="entry name" value="PAS"/>
</dbReference>
<proteinExistence type="predicted"/>
<sequence>MAKYSPRLKEMNLELVQTIAEHQLTEDRLNLQLTRLKLMYDFVSALNAAQTLNEIYQIALDGLCAALRINKAIVMVESAQGLKYEASMGVSNTYSQSIEIFFDDFYSDRPNQSNQSADLPKTFPHSATLPSDRQLQELFHQEKIGAWAIFPLDYELRHLGDIVACFDEPRQFTEEEVQLTQTIVTYIAIALTRKQAEQALKESQQFIQRIADTTPSILYIYDIEEGRNVYCNQAITHILGYTKLEVQVMGEQLLGTLLHPEDLDKISQHYNRIRKIQINQDINPAIALDKNADGLFLIEYRMRDIQGKWRWFYSQENIFLYDQNGYVKQVIGAASDITKLKEIENKLQSSLAEKEVLLREVHHRVKNNLSVVDSLLSMQTKYVKDAEALKSISDSQRRIHTMALIHEQLHQSQDFGKIDFCEYLQRLVNNLYSSNSDNINHVDLKTELNPVVLDIDMAVSMGLIVNELLTNAFKHAFPHQEQGLIAVKLYKSDGDRRLNLIICDDGVGMPAQINLQDTNSLGLRLVRILAQQLRANLKMSSAIGTSFHLTVDL</sequence>
<dbReference type="Gene3D" id="3.30.450.40">
    <property type="match status" value="1"/>
</dbReference>
<keyword evidence="3" id="KW-0597">Phosphoprotein</keyword>
<dbReference type="PANTHER" id="PTHR41523">
    <property type="entry name" value="TWO-COMPONENT SYSTEM SENSOR PROTEIN"/>
    <property type="match status" value="1"/>
</dbReference>
<evidence type="ECO:0000256" key="2">
    <source>
        <dbReference type="ARBA" id="ARBA00012438"/>
    </source>
</evidence>
<dbReference type="Pfam" id="PF07568">
    <property type="entry name" value="HisKA_2"/>
    <property type="match status" value="1"/>
</dbReference>
<dbReference type="RefSeq" id="WP_190350127.1">
    <property type="nucleotide sequence ID" value="NZ_JACJPY010000013.1"/>
</dbReference>
<dbReference type="PROSITE" id="PS50112">
    <property type="entry name" value="PAS"/>
    <property type="match status" value="1"/>
</dbReference>
<dbReference type="PROSITE" id="PS50109">
    <property type="entry name" value="HIS_KIN"/>
    <property type="match status" value="1"/>
</dbReference>
<dbReference type="Pfam" id="PF02518">
    <property type="entry name" value="HATPase_c"/>
    <property type="match status" value="1"/>
</dbReference>
<dbReference type="InterPro" id="IPR036890">
    <property type="entry name" value="HATPase_C_sf"/>
</dbReference>
<dbReference type="EMBL" id="JACJPY010000013">
    <property type="protein sequence ID" value="MBD2149754.1"/>
    <property type="molecule type" value="Genomic_DNA"/>
</dbReference>
<keyword evidence="5" id="KW-0547">Nucleotide-binding</keyword>
<evidence type="ECO:0000259" key="9">
    <source>
        <dbReference type="PROSITE" id="PS50109"/>
    </source>
</evidence>
<keyword evidence="6" id="KW-0418">Kinase</keyword>
<dbReference type="InterPro" id="IPR000700">
    <property type="entry name" value="PAS-assoc_C"/>
</dbReference>
<dbReference type="Pfam" id="PF01590">
    <property type="entry name" value="GAF"/>
    <property type="match status" value="1"/>
</dbReference>
<evidence type="ECO:0000256" key="7">
    <source>
        <dbReference type="ARBA" id="ARBA00022840"/>
    </source>
</evidence>
<feature type="domain" description="PAC" evidence="11">
    <location>
        <begin position="296"/>
        <end position="349"/>
    </location>
</feature>
<reference evidence="12" key="1">
    <citation type="journal article" date="2015" name="ISME J.">
        <title>Draft Genome Sequence of Streptomyces incarnatus NRRL8089, which Produces the Nucleoside Antibiotic Sinefungin.</title>
        <authorList>
            <person name="Oshima K."/>
            <person name="Hattori M."/>
            <person name="Shimizu H."/>
            <person name="Fukuda K."/>
            <person name="Nemoto M."/>
            <person name="Inagaki K."/>
            <person name="Tamura T."/>
        </authorList>
    </citation>
    <scope>NUCLEOTIDE SEQUENCE</scope>
    <source>
        <strain evidence="12">FACHB-1277</strain>
    </source>
</reference>
<dbReference type="InterPro" id="IPR013655">
    <property type="entry name" value="PAS_fold_3"/>
</dbReference>
<dbReference type="SMART" id="SM00065">
    <property type="entry name" value="GAF"/>
    <property type="match status" value="1"/>
</dbReference>
<dbReference type="SUPFAM" id="SSF55874">
    <property type="entry name" value="ATPase domain of HSP90 chaperone/DNA topoisomerase II/histidine kinase"/>
    <property type="match status" value="1"/>
</dbReference>
<dbReference type="InterPro" id="IPR011495">
    <property type="entry name" value="Sig_transdc_His_kin_sub2_dim/P"/>
</dbReference>
<dbReference type="SUPFAM" id="SSF55781">
    <property type="entry name" value="GAF domain-like"/>
    <property type="match status" value="1"/>
</dbReference>
<dbReference type="CDD" id="cd00130">
    <property type="entry name" value="PAS"/>
    <property type="match status" value="1"/>
</dbReference>